<accession>A0A1G9RL67</accession>
<dbReference type="Proteomes" id="UP000183200">
    <property type="component" value="Unassembled WGS sequence"/>
</dbReference>
<dbReference type="SUPFAM" id="SSF88946">
    <property type="entry name" value="Sigma2 domain of RNA polymerase sigma factors"/>
    <property type="match status" value="1"/>
</dbReference>
<sequence length="201" mass="23343">MIILNKKSEKDLLISLKQGDEKSFDILYHLYRSSLYNSIYKMVKMEDQSADLLQDLFIKIWRKRADIDPQLPFKAYVYRIAQNMVYDFFRTVARDKKLEAKLIVAAAVEPDYTPIDDAIADQDSKALIELLLSQLPKQCRQAYIYCKIEGRGYEETASLMGISKATVNNHITKANKLLKIFLEQSNYLRLMVLAICVWSRS</sequence>
<dbReference type="Gene3D" id="1.10.10.10">
    <property type="entry name" value="Winged helix-like DNA-binding domain superfamily/Winged helix DNA-binding domain"/>
    <property type="match status" value="1"/>
</dbReference>
<name>A0A1G9RL67_9SPHI</name>
<evidence type="ECO:0000256" key="2">
    <source>
        <dbReference type="ARBA" id="ARBA00023015"/>
    </source>
</evidence>
<dbReference type="PANTHER" id="PTHR43133">
    <property type="entry name" value="RNA POLYMERASE ECF-TYPE SIGMA FACTO"/>
    <property type="match status" value="1"/>
</dbReference>
<dbReference type="Gene3D" id="1.10.1740.10">
    <property type="match status" value="1"/>
</dbReference>
<feature type="domain" description="RNA polymerase sigma factor 70 region 4 type 2" evidence="6">
    <location>
        <begin position="127"/>
        <end position="174"/>
    </location>
</feature>
<dbReference type="GO" id="GO:0003677">
    <property type="term" value="F:DNA binding"/>
    <property type="evidence" value="ECO:0007669"/>
    <property type="project" value="InterPro"/>
</dbReference>
<dbReference type="Pfam" id="PF04542">
    <property type="entry name" value="Sigma70_r2"/>
    <property type="match status" value="1"/>
</dbReference>
<dbReference type="InterPro" id="IPR039425">
    <property type="entry name" value="RNA_pol_sigma-70-like"/>
</dbReference>
<organism evidence="7 8">
    <name type="scientific">Pedobacter steynii</name>
    <dbReference type="NCBI Taxonomy" id="430522"/>
    <lineage>
        <taxon>Bacteria</taxon>
        <taxon>Pseudomonadati</taxon>
        <taxon>Bacteroidota</taxon>
        <taxon>Sphingobacteriia</taxon>
        <taxon>Sphingobacteriales</taxon>
        <taxon>Sphingobacteriaceae</taxon>
        <taxon>Pedobacter</taxon>
    </lineage>
</organism>
<keyword evidence="2" id="KW-0805">Transcription regulation</keyword>
<dbReference type="Pfam" id="PF08281">
    <property type="entry name" value="Sigma70_r4_2"/>
    <property type="match status" value="1"/>
</dbReference>
<proteinExistence type="inferred from homology"/>
<dbReference type="EMBL" id="FNGY01000003">
    <property type="protein sequence ID" value="SDM23964.1"/>
    <property type="molecule type" value="Genomic_DNA"/>
</dbReference>
<dbReference type="GO" id="GO:0016987">
    <property type="term" value="F:sigma factor activity"/>
    <property type="evidence" value="ECO:0007669"/>
    <property type="project" value="UniProtKB-KW"/>
</dbReference>
<dbReference type="RefSeq" id="WP_074605939.1">
    <property type="nucleotide sequence ID" value="NZ_FNGY01000003.1"/>
</dbReference>
<evidence type="ECO:0000313" key="8">
    <source>
        <dbReference type="Proteomes" id="UP000183200"/>
    </source>
</evidence>
<dbReference type="InterPro" id="IPR013325">
    <property type="entry name" value="RNA_pol_sigma_r2"/>
</dbReference>
<keyword evidence="8" id="KW-1185">Reference proteome</keyword>
<dbReference type="InterPro" id="IPR014284">
    <property type="entry name" value="RNA_pol_sigma-70_dom"/>
</dbReference>
<dbReference type="InterPro" id="IPR013249">
    <property type="entry name" value="RNA_pol_sigma70_r4_t2"/>
</dbReference>
<evidence type="ECO:0000256" key="4">
    <source>
        <dbReference type="ARBA" id="ARBA00023163"/>
    </source>
</evidence>
<dbReference type="GO" id="GO:0006352">
    <property type="term" value="P:DNA-templated transcription initiation"/>
    <property type="evidence" value="ECO:0007669"/>
    <property type="project" value="InterPro"/>
</dbReference>
<feature type="domain" description="RNA polymerase sigma-70 region 2" evidence="5">
    <location>
        <begin position="27"/>
        <end position="93"/>
    </location>
</feature>
<evidence type="ECO:0000256" key="1">
    <source>
        <dbReference type="ARBA" id="ARBA00010641"/>
    </source>
</evidence>
<reference evidence="8" key="1">
    <citation type="submission" date="2016-10" db="EMBL/GenBank/DDBJ databases">
        <authorList>
            <person name="Varghese N."/>
            <person name="Submissions S."/>
        </authorList>
    </citation>
    <scope>NUCLEOTIDE SEQUENCE [LARGE SCALE GENOMIC DNA]</scope>
    <source>
        <strain evidence="8">DSM 19110</strain>
    </source>
</reference>
<gene>
    <name evidence="7" type="ORF">SAMN05421820_103283</name>
</gene>
<comment type="similarity">
    <text evidence="1">Belongs to the sigma-70 factor family. ECF subfamily.</text>
</comment>
<evidence type="ECO:0000259" key="6">
    <source>
        <dbReference type="Pfam" id="PF08281"/>
    </source>
</evidence>
<dbReference type="NCBIfam" id="TIGR02937">
    <property type="entry name" value="sigma70-ECF"/>
    <property type="match status" value="1"/>
</dbReference>
<keyword evidence="3" id="KW-0731">Sigma factor</keyword>
<dbReference type="SUPFAM" id="SSF88659">
    <property type="entry name" value="Sigma3 and sigma4 domains of RNA polymerase sigma factors"/>
    <property type="match status" value="1"/>
</dbReference>
<dbReference type="InterPro" id="IPR013324">
    <property type="entry name" value="RNA_pol_sigma_r3/r4-like"/>
</dbReference>
<dbReference type="InterPro" id="IPR007627">
    <property type="entry name" value="RNA_pol_sigma70_r2"/>
</dbReference>
<keyword evidence="4" id="KW-0804">Transcription</keyword>
<evidence type="ECO:0000313" key="7">
    <source>
        <dbReference type="EMBL" id="SDM23964.1"/>
    </source>
</evidence>
<evidence type="ECO:0000256" key="3">
    <source>
        <dbReference type="ARBA" id="ARBA00023082"/>
    </source>
</evidence>
<evidence type="ECO:0000259" key="5">
    <source>
        <dbReference type="Pfam" id="PF04542"/>
    </source>
</evidence>
<protein>
    <submittedName>
        <fullName evidence="7">RNA polymerase sigma-70 factor, ECF subfamily</fullName>
    </submittedName>
</protein>
<dbReference type="InterPro" id="IPR036388">
    <property type="entry name" value="WH-like_DNA-bd_sf"/>
</dbReference>
<dbReference type="OrthoDB" id="655312at2"/>
<dbReference type="PANTHER" id="PTHR43133:SF46">
    <property type="entry name" value="RNA POLYMERASE SIGMA-70 FACTOR ECF SUBFAMILY"/>
    <property type="match status" value="1"/>
</dbReference>
<dbReference type="AlphaFoldDB" id="A0A1G9RL67"/>